<dbReference type="CDD" id="cd00947">
    <property type="entry name" value="TBP_aldolase_IIB"/>
    <property type="match status" value="1"/>
</dbReference>
<evidence type="ECO:0000256" key="1">
    <source>
        <dbReference type="PIRSR" id="PIRSR001359-1"/>
    </source>
</evidence>
<dbReference type="PANTHER" id="PTHR30304">
    <property type="entry name" value="D-TAGATOSE-1,6-BISPHOSPHATE ALDOLASE"/>
    <property type="match status" value="1"/>
</dbReference>
<feature type="binding site" evidence="3">
    <location>
        <position position="136"/>
    </location>
    <ligand>
        <name>Zn(2+)</name>
        <dbReference type="ChEBI" id="CHEBI:29105"/>
        <label>2</label>
    </ligand>
</feature>
<feature type="binding site" evidence="3">
    <location>
        <position position="180"/>
    </location>
    <ligand>
        <name>Zn(2+)</name>
        <dbReference type="ChEBI" id="CHEBI:29105"/>
        <label>1</label>
        <note>catalytic</note>
    </ligand>
</feature>
<proteinExistence type="predicted"/>
<evidence type="ECO:0000256" key="2">
    <source>
        <dbReference type="PIRSR" id="PIRSR001359-2"/>
    </source>
</evidence>
<dbReference type="PANTHER" id="PTHR30304:SF0">
    <property type="entry name" value="D-TAGATOSE-1,6-BISPHOSPHATE ALDOLASE SUBUNIT GATY-RELATED"/>
    <property type="match status" value="1"/>
</dbReference>
<dbReference type="Gene3D" id="3.20.20.70">
    <property type="entry name" value="Aldolase class I"/>
    <property type="match status" value="1"/>
</dbReference>
<dbReference type="RefSeq" id="WP_186876236.1">
    <property type="nucleotide sequence ID" value="NZ_JACOPF010000002.1"/>
</dbReference>
<dbReference type="InterPro" id="IPR000771">
    <property type="entry name" value="FBA_II"/>
</dbReference>
<reference evidence="4" key="1">
    <citation type="submission" date="2020-08" db="EMBL/GenBank/DDBJ databases">
        <title>Genome public.</title>
        <authorList>
            <person name="Liu C."/>
            <person name="Sun Q."/>
        </authorList>
    </citation>
    <scope>NUCLEOTIDE SEQUENCE</scope>
    <source>
        <strain evidence="4">NSJ-55</strain>
    </source>
</reference>
<feature type="binding site" evidence="2">
    <location>
        <begin position="209"/>
        <end position="211"/>
    </location>
    <ligand>
        <name>dihydroxyacetone phosphate</name>
        <dbReference type="ChEBI" id="CHEBI:57642"/>
    </ligand>
</feature>
<dbReference type="GO" id="GO:0008270">
    <property type="term" value="F:zinc ion binding"/>
    <property type="evidence" value="ECO:0007669"/>
    <property type="project" value="InterPro"/>
</dbReference>
<dbReference type="InterPro" id="IPR050246">
    <property type="entry name" value="Class_II_FBP_aldolase"/>
</dbReference>
<feature type="active site" description="Proton donor" evidence="1">
    <location>
        <position position="84"/>
    </location>
</feature>
<sequence length="287" mass="31479">MVVKREEIQKLFREAADKGIAVPHFNHSDFWDMSFIVEAAEEQGAPVIIACLPKVIDAIGIEKLGTVAKVVMEKSSIPIVYHLDHCHSVDTCLKAVDHGYNSVMIDAADLPLEENIKAVKKVVDYAHAKGVHVEAEIGQIKSAGEEGYTVESELAALEDAKRLAEETGVDALAVSIGSEHGFYQHTPKLDYALLEKIHGVIRVPLVLHGGSGIPREMVRKAIQKGIRKVNVGTQIRYTYIKTLGETIQNMGAGTHTADIMEAVKIPVKETLKEWIVTCRGEANNGWK</sequence>
<dbReference type="GO" id="GO:0005975">
    <property type="term" value="P:carbohydrate metabolic process"/>
    <property type="evidence" value="ECO:0007669"/>
    <property type="project" value="InterPro"/>
</dbReference>
<feature type="binding site" evidence="2">
    <location>
        <begin position="230"/>
        <end position="233"/>
    </location>
    <ligand>
        <name>dihydroxyacetone phosphate</name>
        <dbReference type="ChEBI" id="CHEBI:57642"/>
    </ligand>
</feature>
<feature type="binding site" evidence="3">
    <location>
        <position position="106"/>
    </location>
    <ligand>
        <name>Zn(2+)</name>
        <dbReference type="ChEBI" id="CHEBI:29105"/>
        <label>2</label>
    </ligand>
</feature>
<dbReference type="GO" id="GO:0016832">
    <property type="term" value="F:aldehyde-lyase activity"/>
    <property type="evidence" value="ECO:0007669"/>
    <property type="project" value="InterPro"/>
</dbReference>
<dbReference type="Proteomes" id="UP000652477">
    <property type="component" value="Unassembled WGS sequence"/>
</dbReference>
<name>A0A923LIR4_9FIRM</name>
<organism evidence="4 5">
    <name type="scientific">Mediterraneibacter hominis</name>
    <dbReference type="NCBI Taxonomy" id="2763054"/>
    <lineage>
        <taxon>Bacteria</taxon>
        <taxon>Bacillati</taxon>
        <taxon>Bacillota</taxon>
        <taxon>Clostridia</taxon>
        <taxon>Lachnospirales</taxon>
        <taxon>Lachnospiraceae</taxon>
        <taxon>Mediterraneibacter</taxon>
    </lineage>
</organism>
<feature type="binding site" evidence="3">
    <location>
        <position position="85"/>
    </location>
    <ligand>
        <name>Zn(2+)</name>
        <dbReference type="ChEBI" id="CHEBI:29105"/>
        <label>1</label>
        <note>catalytic</note>
    </ligand>
</feature>
<dbReference type="AlphaFoldDB" id="A0A923LIR4"/>
<keyword evidence="3" id="KW-0479">Metal-binding</keyword>
<keyword evidence="3" id="KW-0862">Zinc</keyword>
<evidence type="ECO:0000313" key="5">
    <source>
        <dbReference type="Proteomes" id="UP000652477"/>
    </source>
</evidence>
<comment type="caution">
    <text evidence="4">The sequence shown here is derived from an EMBL/GenBank/DDBJ whole genome shotgun (WGS) entry which is preliminary data.</text>
</comment>
<evidence type="ECO:0000313" key="4">
    <source>
        <dbReference type="EMBL" id="MBC5689572.1"/>
    </source>
</evidence>
<keyword evidence="5" id="KW-1185">Reference proteome</keyword>
<comment type="cofactor">
    <cofactor evidence="3">
        <name>Zn(2+)</name>
        <dbReference type="ChEBI" id="CHEBI:29105"/>
    </cofactor>
    <text evidence="3">Binds 2 Zn(2+) ions per subunit. One is catalytic and the other provides a structural contribution.</text>
</comment>
<dbReference type="EMBL" id="JACOPF010000002">
    <property type="protein sequence ID" value="MBC5689572.1"/>
    <property type="molecule type" value="Genomic_DNA"/>
</dbReference>
<protein>
    <submittedName>
        <fullName evidence="4">Class II fructose-bisphosphate aldolase</fullName>
    </submittedName>
</protein>
<dbReference type="SUPFAM" id="SSF51569">
    <property type="entry name" value="Aldolase"/>
    <property type="match status" value="1"/>
</dbReference>
<accession>A0A923LIR4</accession>
<evidence type="ECO:0000256" key="3">
    <source>
        <dbReference type="PIRSR" id="PIRSR001359-3"/>
    </source>
</evidence>
<feature type="binding site" evidence="3">
    <location>
        <position position="208"/>
    </location>
    <ligand>
        <name>Zn(2+)</name>
        <dbReference type="ChEBI" id="CHEBI:29105"/>
        <label>1</label>
        <note>catalytic</note>
    </ligand>
</feature>
<feature type="binding site" evidence="2">
    <location>
        <position position="181"/>
    </location>
    <ligand>
        <name>dihydroxyacetone phosphate</name>
        <dbReference type="ChEBI" id="CHEBI:57642"/>
    </ligand>
</feature>
<dbReference type="NCBIfam" id="TIGR00167">
    <property type="entry name" value="cbbA"/>
    <property type="match status" value="1"/>
</dbReference>
<dbReference type="PIRSF" id="PIRSF001359">
    <property type="entry name" value="F_bP_aldolase_II"/>
    <property type="match status" value="1"/>
</dbReference>
<gene>
    <name evidence="4" type="ORF">H8S37_11640</name>
</gene>
<dbReference type="Pfam" id="PF01116">
    <property type="entry name" value="F_bP_aldolase"/>
    <property type="match status" value="1"/>
</dbReference>
<dbReference type="InterPro" id="IPR013785">
    <property type="entry name" value="Aldolase_TIM"/>
</dbReference>